<evidence type="ECO:0000313" key="1">
    <source>
        <dbReference type="EMBL" id="QHS91042.1"/>
    </source>
</evidence>
<proteinExistence type="predicted"/>
<name>A0A6C0BGB5_9ZZZZ</name>
<protein>
    <submittedName>
        <fullName evidence="1">Uncharacterized protein</fullName>
    </submittedName>
</protein>
<dbReference type="AlphaFoldDB" id="A0A6C0BGB5"/>
<reference evidence="1" key="1">
    <citation type="journal article" date="2020" name="Nature">
        <title>Giant virus diversity and host interactions through global metagenomics.</title>
        <authorList>
            <person name="Schulz F."/>
            <person name="Roux S."/>
            <person name="Paez-Espino D."/>
            <person name="Jungbluth S."/>
            <person name="Walsh D.A."/>
            <person name="Denef V.J."/>
            <person name="McMahon K.D."/>
            <person name="Konstantinidis K.T."/>
            <person name="Eloe-Fadrosh E.A."/>
            <person name="Kyrpides N.C."/>
            <person name="Woyke T."/>
        </authorList>
    </citation>
    <scope>NUCLEOTIDE SEQUENCE</scope>
    <source>
        <strain evidence="1">GVMAG-M-3300013004-44</strain>
    </source>
</reference>
<accession>A0A6C0BGB5</accession>
<dbReference type="EMBL" id="MN739154">
    <property type="protein sequence ID" value="QHS91042.1"/>
    <property type="molecule type" value="Genomic_DNA"/>
</dbReference>
<sequence>MVKYIYYTGIGAKKSGKHTIKEFLDIMNKSFDTECSDYMSQLEYKPCATSKKMESTIFLTKNKKTQKRYKKLVNKCQTYKKTKTRKCNLNEYITFSGAQKK</sequence>
<organism evidence="1">
    <name type="scientific">viral metagenome</name>
    <dbReference type="NCBI Taxonomy" id="1070528"/>
    <lineage>
        <taxon>unclassified sequences</taxon>
        <taxon>metagenomes</taxon>
        <taxon>organismal metagenomes</taxon>
    </lineage>
</organism>